<sequence length="150" mass="16879">MKVIITKECQFGNIGDIKELKAGFAANFLIPQGLAVSATDKTIKEWQSKSKQQEKVIKKQVLAKDKLIEQLKNKSLTIVAKANDHDILYAAIHEAELQNAIEKQLHLDLTGYTLKLLDNVKQLGEHEIKLQINNIPINIKVNIKKGDDQN</sequence>
<feature type="domain" description="Large ribosomal subunit protein bL9 C-terminal" evidence="9">
    <location>
        <begin position="65"/>
        <end position="144"/>
    </location>
</feature>
<keyword evidence="5" id="KW-0687">Ribonucleoprotein</keyword>
<name>A0A2M8DQZ7_9BACT</name>
<dbReference type="SUPFAM" id="SSF55658">
    <property type="entry name" value="L9 N-domain-like"/>
    <property type="match status" value="1"/>
</dbReference>
<feature type="domain" description="Ribosomal protein L9" evidence="8">
    <location>
        <begin position="1"/>
        <end position="45"/>
    </location>
</feature>
<comment type="similarity">
    <text evidence="1">Belongs to the bacterial ribosomal protein bL9 family.</text>
</comment>
<comment type="caution">
    <text evidence="10">The sequence shown here is derived from an EMBL/GenBank/DDBJ whole genome shotgun (WGS) entry which is preliminary data.</text>
</comment>
<evidence type="ECO:0000256" key="6">
    <source>
        <dbReference type="ARBA" id="ARBA00035292"/>
    </source>
</evidence>
<gene>
    <name evidence="10" type="primary">rplI</name>
    <name evidence="10" type="ORF">CO073_02920</name>
</gene>
<dbReference type="GO" id="GO:0006412">
    <property type="term" value="P:translation"/>
    <property type="evidence" value="ECO:0007669"/>
    <property type="project" value="InterPro"/>
</dbReference>
<evidence type="ECO:0000259" key="8">
    <source>
        <dbReference type="Pfam" id="PF01281"/>
    </source>
</evidence>
<keyword evidence="4 10" id="KW-0689">Ribosomal protein</keyword>
<reference evidence="11" key="1">
    <citation type="submission" date="2017-09" db="EMBL/GenBank/DDBJ databases">
        <title>Depth-based differentiation of microbial function through sediment-hosted aquifers and enrichment of novel symbionts in the deep terrestrial subsurface.</title>
        <authorList>
            <person name="Probst A.J."/>
            <person name="Ladd B."/>
            <person name="Jarett J.K."/>
            <person name="Geller-Mcgrath D.E."/>
            <person name="Sieber C.M.K."/>
            <person name="Emerson J.B."/>
            <person name="Anantharaman K."/>
            <person name="Thomas B.C."/>
            <person name="Malmstrom R."/>
            <person name="Stieglmeier M."/>
            <person name="Klingl A."/>
            <person name="Woyke T."/>
            <person name="Ryan C.M."/>
            <person name="Banfield J.F."/>
        </authorList>
    </citation>
    <scope>NUCLEOTIDE SEQUENCE [LARGE SCALE GENOMIC DNA]</scope>
</reference>
<dbReference type="InterPro" id="IPR020069">
    <property type="entry name" value="Ribosomal_bL9_C"/>
</dbReference>
<dbReference type="AlphaFoldDB" id="A0A2M8DQZ7"/>
<dbReference type="Pfam" id="PF01281">
    <property type="entry name" value="Ribosomal_L9_N"/>
    <property type="match status" value="1"/>
</dbReference>
<evidence type="ECO:0000256" key="5">
    <source>
        <dbReference type="ARBA" id="ARBA00023274"/>
    </source>
</evidence>
<dbReference type="InterPro" id="IPR009027">
    <property type="entry name" value="Ribosomal_bL9/RNase_H1_N"/>
</dbReference>
<dbReference type="SUPFAM" id="SSF55653">
    <property type="entry name" value="Ribosomal protein L9 C-domain"/>
    <property type="match status" value="1"/>
</dbReference>
<evidence type="ECO:0000256" key="3">
    <source>
        <dbReference type="ARBA" id="ARBA00022884"/>
    </source>
</evidence>
<accession>A0A2M8DQZ7</accession>
<evidence type="ECO:0000313" key="11">
    <source>
        <dbReference type="Proteomes" id="UP000230136"/>
    </source>
</evidence>
<keyword evidence="2" id="KW-0699">rRNA-binding</keyword>
<evidence type="ECO:0000256" key="2">
    <source>
        <dbReference type="ARBA" id="ARBA00022730"/>
    </source>
</evidence>
<dbReference type="InterPro" id="IPR036791">
    <property type="entry name" value="Ribosomal_bL9_C_sf"/>
</dbReference>
<dbReference type="EMBL" id="PFSY01000132">
    <property type="protein sequence ID" value="PJC01770.1"/>
    <property type="molecule type" value="Genomic_DNA"/>
</dbReference>
<evidence type="ECO:0000256" key="7">
    <source>
        <dbReference type="ARBA" id="ARBA00035456"/>
    </source>
</evidence>
<dbReference type="InterPro" id="IPR036935">
    <property type="entry name" value="Ribosomal_bL9_N_sf"/>
</dbReference>
<dbReference type="GO" id="GO:0005840">
    <property type="term" value="C:ribosome"/>
    <property type="evidence" value="ECO:0007669"/>
    <property type="project" value="UniProtKB-KW"/>
</dbReference>
<organism evidence="10 11">
    <name type="scientific">Candidatus Komeilibacteria bacterium CG_4_9_14_0_8_um_filter_36_9</name>
    <dbReference type="NCBI Taxonomy" id="1974473"/>
    <lineage>
        <taxon>Bacteria</taxon>
        <taxon>Candidatus Komeiliibacteriota</taxon>
    </lineage>
</organism>
<dbReference type="InterPro" id="IPR020594">
    <property type="entry name" value="Ribosomal_bL9_bac/chp"/>
</dbReference>
<evidence type="ECO:0000313" key="10">
    <source>
        <dbReference type="EMBL" id="PJC01770.1"/>
    </source>
</evidence>
<dbReference type="GO" id="GO:0019843">
    <property type="term" value="F:rRNA binding"/>
    <property type="evidence" value="ECO:0007669"/>
    <property type="project" value="UniProtKB-KW"/>
</dbReference>
<dbReference type="GO" id="GO:1990904">
    <property type="term" value="C:ribonucleoprotein complex"/>
    <property type="evidence" value="ECO:0007669"/>
    <property type="project" value="UniProtKB-KW"/>
</dbReference>
<dbReference type="Gene3D" id="3.40.5.10">
    <property type="entry name" value="Ribosomal protein L9, N-terminal domain"/>
    <property type="match status" value="1"/>
</dbReference>
<dbReference type="Gene3D" id="3.10.430.100">
    <property type="entry name" value="Ribosomal protein L9, C-terminal domain"/>
    <property type="match status" value="1"/>
</dbReference>
<evidence type="ECO:0000256" key="1">
    <source>
        <dbReference type="ARBA" id="ARBA00010605"/>
    </source>
</evidence>
<dbReference type="Pfam" id="PF03948">
    <property type="entry name" value="Ribosomal_L9_C"/>
    <property type="match status" value="1"/>
</dbReference>
<evidence type="ECO:0000256" key="4">
    <source>
        <dbReference type="ARBA" id="ARBA00022980"/>
    </source>
</evidence>
<dbReference type="NCBIfam" id="TIGR00158">
    <property type="entry name" value="L9"/>
    <property type="match status" value="1"/>
</dbReference>
<dbReference type="Proteomes" id="UP000230136">
    <property type="component" value="Unassembled WGS sequence"/>
</dbReference>
<proteinExistence type="inferred from homology"/>
<protein>
    <recommendedName>
        <fullName evidence="6">Large ribosomal subunit protein bL9</fullName>
    </recommendedName>
    <alternativeName>
        <fullName evidence="7">50S ribosomal protein L9</fullName>
    </alternativeName>
</protein>
<evidence type="ECO:0000259" key="9">
    <source>
        <dbReference type="Pfam" id="PF03948"/>
    </source>
</evidence>
<dbReference type="InterPro" id="IPR020070">
    <property type="entry name" value="Ribosomal_bL9_N"/>
</dbReference>
<keyword evidence="3" id="KW-0694">RNA-binding</keyword>
<dbReference type="PANTHER" id="PTHR21368">
    <property type="entry name" value="50S RIBOSOMAL PROTEIN L9"/>
    <property type="match status" value="1"/>
</dbReference>
<dbReference type="InterPro" id="IPR000244">
    <property type="entry name" value="Ribosomal_bL9"/>
</dbReference>
<dbReference type="GO" id="GO:0003735">
    <property type="term" value="F:structural constituent of ribosome"/>
    <property type="evidence" value="ECO:0007669"/>
    <property type="project" value="InterPro"/>
</dbReference>